<dbReference type="InterPro" id="IPR055178">
    <property type="entry name" value="RsdA/BaiN/AoA(So)-like_dom"/>
</dbReference>
<dbReference type="KEGG" id="afx:JZ786_08695"/>
<dbReference type="Pfam" id="PF22780">
    <property type="entry name" value="HI0933_like_1st"/>
    <property type="match status" value="1"/>
</dbReference>
<keyword evidence="7" id="KW-1185">Reference proteome</keyword>
<dbReference type="SUPFAM" id="SSF160996">
    <property type="entry name" value="HI0933 insert domain-like"/>
    <property type="match status" value="1"/>
</dbReference>
<accession>A0A9X7W2D5</accession>
<protein>
    <submittedName>
        <fullName evidence="6">NAD(P)/FAD-dependent oxidoreductase</fullName>
    </submittedName>
</protein>
<dbReference type="Pfam" id="PF03486">
    <property type="entry name" value="HI0933_like"/>
    <property type="match status" value="1"/>
</dbReference>
<feature type="domain" description="RsdA/BaiN/AoA(So)-like insert" evidence="5">
    <location>
        <begin position="261"/>
        <end position="431"/>
    </location>
</feature>
<dbReference type="InterPro" id="IPR023166">
    <property type="entry name" value="BaiN-like_dom_sf"/>
</dbReference>
<gene>
    <name evidence="6" type="ORF">JZ786_08695</name>
</gene>
<dbReference type="AlphaFoldDB" id="A0A9X7W2D5"/>
<sequence length="493" mass="53413">MLLTASSSSVSRVAYHRLDRYNVSSLKCPSSHQKEWDSDKVRETGFRVKGGAHLADTDLTYDVIVIGGGPAGLMTAVAAAEQGARTVLIEKGNRLGRKLGISGGGRCNVTNAKPLSELIENIPGNGRFLHSALNRFSNRDVMAFFEGLGIALKEEDRGRVFPVTDKAQTVVKALVNRVFEVGVDVWEECRVSGLYIEDTHQRDSEQLENPQVRGVILADKRIVRASSVVIATGGASVPATGSTGDAYPWAKRVGHTIVSPYPTEVPLTSEEPFIRNRTLQGLSLRSINISIFLQGKKPKRLTTESGDLLFTHFGLSGPAALRCSHYVSTARRKDSQCSLLAQIDILPGQTTDELLYELKSAKESEPRKHIHNLLPRFVPDRLADVMIHLCDIAQDHPMSDIKNAELEALVRHVKAFPVEIKGTLPLAQATVTGGGVSIREIDPRTMASKVCNGLFFAGEVMDVHAHTGGYNITVAFSSGHLAGTSAAEHALGL</sequence>
<dbReference type="InterPro" id="IPR057661">
    <property type="entry name" value="RsdA/BaiN/AoA(So)_Rossmann"/>
</dbReference>
<name>A0A9X7W2D5_9BACL</name>
<organism evidence="6 7">
    <name type="scientific">Alicyclobacillus mengziensis</name>
    <dbReference type="NCBI Taxonomy" id="2931921"/>
    <lineage>
        <taxon>Bacteria</taxon>
        <taxon>Bacillati</taxon>
        <taxon>Bacillota</taxon>
        <taxon>Bacilli</taxon>
        <taxon>Bacillales</taxon>
        <taxon>Alicyclobacillaceae</taxon>
        <taxon>Alicyclobacillus</taxon>
    </lineage>
</organism>
<evidence type="ECO:0000256" key="1">
    <source>
        <dbReference type="ARBA" id="ARBA00001974"/>
    </source>
</evidence>
<evidence type="ECO:0000256" key="2">
    <source>
        <dbReference type="ARBA" id="ARBA00022630"/>
    </source>
</evidence>
<evidence type="ECO:0000259" key="5">
    <source>
        <dbReference type="Pfam" id="PF22780"/>
    </source>
</evidence>
<proteinExistence type="predicted"/>
<dbReference type="NCBIfam" id="TIGR00275">
    <property type="entry name" value="aminoacetone oxidase family FAD-binding enzyme"/>
    <property type="match status" value="1"/>
</dbReference>
<dbReference type="PRINTS" id="PR00368">
    <property type="entry name" value="FADPNR"/>
</dbReference>
<dbReference type="Gene3D" id="2.40.30.10">
    <property type="entry name" value="Translation factors"/>
    <property type="match status" value="1"/>
</dbReference>
<dbReference type="SUPFAM" id="SSF51905">
    <property type="entry name" value="FAD/NAD(P)-binding domain"/>
    <property type="match status" value="1"/>
</dbReference>
<dbReference type="PANTHER" id="PTHR42887:SF2">
    <property type="entry name" value="OS12G0638800 PROTEIN"/>
    <property type="match status" value="1"/>
</dbReference>
<keyword evidence="2" id="KW-0285">Flavoprotein</keyword>
<keyword evidence="3" id="KW-0274">FAD</keyword>
<dbReference type="Gene3D" id="1.10.8.260">
    <property type="entry name" value="HI0933 insert domain-like"/>
    <property type="match status" value="1"/>
</dbReference>
<evidence type="ECO:0000313" key="7">
    <source>
        <dbReference type="Proteomes" id="UP000663505"/>
    </source>
</evidence>
<feature type="domain" description="RsdA/BaiN/AoA(So)-like Rossmann fold-like" evidence="4">
    <location>
        <begin position="62"/>
        <end position="484"/>
    </location>
</feature>
<dbReference type="EMBL" id="CP071182">
    <property type="protein sequence ID" value="QSO48990.1"/>
    <property type="molecule type" value="Genomic_DNA"/>
</dbReference>
<reference evidence="6 7" key="1">
    <citation type="submission" date="2021-02" db="EMBL/GenBank/DDBJ databases">
        <title>Alicyclobacillus curvatus sp. nov. and Alicyclobacillus mengziensis sp. nov., two acidophilic bacteria isolated from acid mine drainage.</title>
        <authorList>
            <person name="Huang Y."/>
        </authorList>
    </citation>
    <scope>NUCLEOTIDE SEQUENCE [LARGE SCALE GENOMIC DNA]</scope>
    <source>
        <strain evidence="6 7">S30H14</strain>
    </source>
</reference>
<dbReference type="PANTHER" id="PTHR42887">
    <property type="entry name" value="OS12G0638800 PROTEIN"/>
    <property type="match status" value="1"/>
</dbReference>
<comment type="cofactor">
    <cofactor evidence="1">
        <name>FAD</name>
        <dbReference type="ChEBI" id="CHEBI:57692"/>
    </cofactor>
</comment>
<dbReference type="Gene3D" id="3.50.50.60">
    <property type="entry name" value="FAD/NAD(P)-binding domain"/>
    <property type="match status" value="1"/>
</dbReference>
<evidence type="ECO:0000259" key="4">
    <source>
        <dbReference type="Pfam" id="PF03486"/>
    </source>
</evidence>
<dbReference type="InterPro" id="IPR036188">
    <property type="entry name" value="FAD/NAD-bd_sf"/>
</dbReference>
<dbReference type="Proteomes" id="UP000663505">
    <property type="component" value="Chromosome"/>
</dbReference>
<evidence type="ECO:0000313" key="6">
    <source>
        <dbReference type="EMBL" id="QSO48990.1"/>
    </source>
</evidence>
<dbReference type="InterPro" id="IPR004792">
    <property type="entry name" value="BaiN-like"/>
</dbReference>
<evidence type="ECO:0000256" key="3">
    <source>
        <dbReference type="ARBA" id="ARBA00022827"/>
    </source>
</evidence>